<accession>A0A4E0PX30</accession>
<reference evidence="1 2" key="1">
    <citation type="submission" date="2017-11" db="EMBL/GenBank/DDBJ databases">
        <title>Isolation and Characterization of Methanogenic Archaea from Saline Meromictic Lake at Siberia.</title>
        <authorList>
            <person name="Shen Y."/>
            <person name="Huang H.-H."/>
            <person name="Lai M.-C."/>
            <person name="Chen S.-C."/>
        </authorList>
    </citation>
    <scope>NUCLEOTIDE SEQUENCE [LARGE SCALE GENOMIC DNA]</scope>
    <source>
        <strain evidence="1 2">SY-01</strain>
    </source>
</reference>
<dbReference type="Proteomes" id="UP000297295">
    <property type="component" value="Unassembled WGS sequence"/>
</dbReference>
<gene>
    <name evidence="1" type="ORF">CUN85_07310</name>
</gene>
<name>A0A4E0PX30_9EURY</name>
<organism evidence="1 2">
    <name type="scientific">Methanolobus halotolerans</name>
    <dbReference type="NCBI Taxonomy" id="2052935"/>
    <lineage>
        <taxon>Archaea</taxon>
        <taxon>Methanobacteriati</taxon>
        <taxon>Methanobacteriota</taxon>
        <taxon>Stenosarchaea group</taxon>
        <taxon>Methanomicrobia</taxon>
        <taxon>Methanosarcinales</taxon>
        <taxon>Methanosarcinaceae</taxon>
        <taxon>Methanolobus</taxon>
    </lineage>
</organism>
<dbReference type="EMBL" id="PGGK01000006">
    <property type="protein sequence ID" value="TGC09167.1"/>
    <property type="molecule type" value="Genomic_DNA"/>
</dbReference>
<evidence type="ECO:0000313" key="2">
    <source>
        <dbReference type="Proteomes" id="UP000297295"/>
    </source>
</evidence>
<proteinExistence type="predicted"/>
<keyword evidence="2" id="KW-1185">Reference proteome</keyword>
<evidence type="ECO:0000313" key="1">
    <source>
        <dbReference type="EMBL" id="TGC09167.1"/>
    </source>
</evidence>
<protein>
    <submittedName>
        <fullName evidence="1">Uncharacterized protein</fullName>
    </submittedName>
</protein>
<sequence length="79" mass="9101">MLKKRDAPLQNIIQYHKKVFRMNHEDFFSLSLGTKKELQSYRLTLIDNFIFKGYLSAAGNKSCISSLNNMDGGQLCKIQ</sequence>
<comment type="caution">
    <text evidence="1">The sequence shown here is derived from an EMBL/GenBank/DDBJ whole genome shotgun (WGS) entry which is preliminary data.</text>
</comment>
<dbReference type="AlphaFoldDB" id="A0A4E0PX30"/>